<dbReference type="RefSeq" id="WP_166401737.1">
    <property type="nucleotide sequence ID" value="NZ_JAANHS010000002.1"/>
</dbReference>
<comment type="caution">
    <text evidence="1">The sequence shown here is derived from an EMBL/GenBank/DDBJ whole genome shotgun (WGS) entry which is preliminary data.</text>
</comment>
<name>A0ABX0G3B1_9RHOB</name>
<keyword evidence="2" id="KW-1185">Reference proteome</keyword>
<organism evidence="1 2">
    <name type="scientific">Rhodobacter calidifons</name>
    <dbReference type="NCBI Taxonomy" id="2715277"/>
    <lineage>
        <taxon>Bacteria</taxon>
        <taxon>Pseudomonadati</taxon>
        <taxon>Pseudomonadota</taxon>
        <taxon>Alphaproteobacteria</taxon>
        <taxon>Rhodobacterales</taxon>
        <taxon>Rhodobacter group</taxon>
        <taxon>Rhodobacter</taxon>
    </lineage>
</organism>
<evidence type="ECO:0008006" key="3">
    <source>
        <dbReference type="Google" id="ProtNLM"/>
    </source>
</evidence>
<evidence type="ECO:0000313" key="1">
    <source>
        <dbReference type="EMBL" id="NHB75698.1"/>
    </source>
</evidence>
<dbReference type="EMBL" id="JAANHS010000002">
    <property type="protein sequence ID" value="NHB75698.1"/>
    <property type="molecule type" value="Genomic_DNA"/>
</dbReference>
<sequence>MAIVQDVMPDTRMLVAGSAEQAMTLLQDARVDIAFLNLSPLELARSDLVRQLEQTGATVILLGHEADALATRHRFLELPFVSSAIAAELRDVLDRVLGQSSRPGGGRMA</sequence>
<accession>A0ABX0G3B1</accession>
<proteinExistence type="predicted"/>
<reference evidence="1 2" key="1">
    <citation type="journal article" date="2022" name="Microorganisms">
        <title>Genome Sequence and Characterization of a Xanthorhodopsin-Containing, Aerobic Anoxygenic Phototrophic Rhodobacter Species, Isolated from Mesophilic Conditions at Yellowstone National Park.</title>
        <authorList>
            <person name="Kyndt J.A."/>
            <person name="Robertson S."/>
            <person name="Shoffstall I.B."/>
            <person name="Ramaley R.F."/>
            <person name="Meyer T.E."/>
        </authorList>
    </citation>
    <scope>NUCLEOTIDE SEQUENCE [LARGE SCALE GENOMIC DNA]</scope>
    <source>
        <strain evidence="1 2">M37P</strain>
    </source>
</reference>
<evidence type="ECO:0000313" key="2">
    <source>
        <dbReference type="Proteomes" id="UP001515660"/>
    </source>
</evidence>
<protein>
    <recommendedName>
        <fullName evidence="3">Response regulatory domain-containing protein</fullName>
    </recommendedName>
</protein>
<gene>
    <name evidence="1" type="ORF">G8O29_02945</name>
</gene>
<dbReference type="Proteomes" id="UP001515660">
    <property type="component" value="Unassembled WGS sequence"/>
</dbReference>